<keyword evidence="3" id="KW-1185">Reference proteome</keyword>
<dbReference type="VEuPathDB" id="FungiDB:TRICI_000823"/>
<name>A0A642VBL8_9ASCO</name>
<organism evidence="2 3">
    <name type="scientific">Trichomonascus ciferrii</name>
    <dbReference type="NCBI Taxonomy" id="44093"/>
    <lineage>
        <taxon>Eukaryota</taxon>
        <taxon>Fungi</taxon>
        <taxon>Dikarya</taxon>
        <taxon>Ascomycota</taxon>
        <taxon>Saccharomycotina</taxon>
        <taxon>Dipodascomycetes</taxon>
        <taxon>Dipodascales</taxon>
        <taxon>Trichomonascaceae</taxon>
        <taxon>Trichomonascus</taxon>
        <taxon>Trichomonascus ciferrii complex</taxon>
    </lineage>
</organism>
<evidence type="ECO:0000313" key="3">
    <source>
        <dbReference type="Proteomes" id="UP000761534"/>
    </source>
</evidence>
<comment type="caution">
    <text evidence="2">The sequence shown here is derived from an EMBL/GenBank/DDBJ whole genome shotgun (WGS) entry which is preliminary data.</text>
</comment>
<evidence type="ECO:0000313" key="2">
    <source>
        <dbReference type="EMBL" id="KAA8917037.1"/>
    </source>
</evidence>
<feature type="compositionally biased region" description="Acidic residues" evidence="1">
    <location>
        <begin position="63"/>
        <end position="92"/>
    </location>
</feature>
<dbReference type="AlphaFoldDB" id="A0A642VBL8"/>
<feature type="region of interest" description="Disordered" evidence="1">
    <location>
        <begin position="61"/>
        <end position="94"/>
    </location>
</feature>
<reference evidence="2" key="1">
    <citation type="journal article" date="2019" name="G3 (Bethesda)">
        <title>Genome Assemblies of Two Rare Opportunistic Yeast Pathogens: Diutina rugosa (syn. Candida rugosa) and Trichomonascus ciferrii (syn. Candida ciferrii).</title>
        <authorList>
            <person name="Mixao V."/>
            <person name="Saus E."/>
            <person name="Hansen A.P."/>
            <person name="Lass-Florl C."/>
            <person name="Gabaldon T."/>
        </authorList>
    </citation>
    <scope>NUCLEOTIDE SEQUENCE</scope>
    <source>
        <strain evidence="2">CBS 4856</strain>
    </source>
</reference>
<gene>
    <name evidence="2" type="ORF">TRICI_000823</name>
</gene>
<sequence>MRQSRNSLRLEDISKISAGIREFFETTEIPRLDERILLDVVVSVQNPREWFIQRQTNRLAVPADDEEEEAEVDTVDDDAEQREEEEGVDNDDILNHEARLKQKQYLTEGLYYTQRSKPKRAFPLPMNKELDKPRDFTLPYDIYCPTDAVKKVPNWRPLKKSMYYEKE</sequence>
<dbReference type="EMBL" id="SWFS01000069">
    <property type="protein sequence ID" value="KAA8917037.1"/>
    <property type="molecule type" value="Genomic_DNA"/>
</dbReference>
<proteinExistence type="predicted"/>
<dbReference type="Proteomes" id="UP000761534">
    <property type="component" value="Unassembled WGS sequence"/>
</dbReference>
<protein>
    <submittedName>
        <fullName evidence="2">Uncharacterized protein</fullName>
    </submittedName>
</protein>
<evidence type="ECO:0000256" key="1">
    <source>
        <dbReference type="SAM" id="MobiDB-lite"/>
    </source>
</evidence>
<accession>A0A642VBL8</accession>